<dbReference type="PRINTS" id="PR00776">
    <property type="entry name" value="HEMOGLOBNASE"/>
</dbReference>
<accession>A0A6B2L603</accession>
<evidence type="ECO:0008006" key="4">
    <source>
        <dbReference type="Google" id="ProtNLM"/>
    </source>
</evidence>
<dbReference type="Pfam" id="PF01650">
    <property type="entry name" value="Peptidase_C13"/>
    <property type="match status" value="1"/>
</dbReference>
<sequence>MMASNGMSEERIITFVYDDLANDPQNPFPGQLFNHPAPGQGDDVYANCVQPGDYTGQDLTADNFIAVLTGNASAAPQGKKVLRSTEADNVFINFIDHGGVAVIAFPDRLMHNTELVGALREMKERKMYGRLVFYMEACESGSMFNGVVGGDLDVYVTTASSPVQSSWGTFCPPDDVINGTALNTCLGDLYQVNWMQNVESAGETETLENQYLIVKSETNLSTVEQYGDLSWTNLPISNFLGDKMKHFPVHRRREPRKPSVEVASRDVPLHLAYYRYLRSSPLFMRLAVEVGEQADFHGVPEGRLVCGECCDEAYRTFQGYCGGFSDYSLQYTRVIYNLCQRYPPNNISKVIQKLCNNLTQTQ</sequence>
<evidence type="ECO:0000313" key="3">
    <source>
        <dbReference type="EMBL" id="NDV32399.1"/>
    </source>
</evidence>
<reference evidence="3" key="1">
    <citation type="journal article" date="2020" name="J. Eukaryot. Microbiol.">
        <title>De novo Sequencing, Assembly and Annotation of the Transcriptome for the Free-Living Testate Amoeba Arcella intermedia.</title>
        <authorList>
            <person name="Ribeiro G.M."/>
            <person name="Porfirio-Sousa A.L."/>
            <person name="Maurer-Alcala X.X."/>
            <person name="Katz L.A."/>
            <person name="Lahr D.J.G."/>
        </authorList>
    </citation>
    <scope>NUCLEOTIDE SEQUENCE</scope>
</reference>
<protein>
    <recommendedName>
        <fullName evidence="4">Peptidase C13 family protein</fullName>
    </recommendedName>
</protein>
<dbReference type="GO" id="GO:0004197">
    <property type="term" value="F:cysteine-type endopeptidase activity"/>
    <property type="evidence" value="ECO:0007669"/>
    <property type="project" value="TreeGrafter"/>
</dbReference>
<dbReference type="AlphaFoldDB" id="A0A6B2L603"/>
<comment type="similarity">
    <text evidence="1">Belongs to the peptidase C13 family.</text>
</comment>
<dbReference type="Gene3D" id="3.40.50.1460">
    <property type="match status" value="1"/>
</dbReference>
<dbReference type="PANTHER" id="PTHR12000">
    <property type="entry name" value="HEMOGLOBINASE FAMILY MEMBER"/>
    <property type="match status" value="1"/>
</dbReference>
<dbReference type="GO" id="GO:0005773">
    <property type="term" value="C:vacuole"/>
    <property type="evidence" value="ECO:0007669"/>
    <property type="project" value="GOC"/>
</dbReference>
<dbReference type="InterPro" id="IPR046427">
    <property type="entry name" value="Legumain_prodom_sf"/>
</dbReference>
<dbReference type="GO" id="GO:0051603">
    <property type="term" value="P:proteolysis involved in protein catabolic process"/>
    <property type="evidence" value="ECO:0007669"/>
    <property type="project" value="TreeGrafter"/>
</dbReference>
<evidence type="ECO:0000256" key="1">
    <source>
        <dbReference type="ARBA" id="ARBA00009941"/>
    </source>
</evidence>
<dbReference type="PANTHER" id="PTHR12000:SF42">
    <property type="entry name" value="LEGUMAIN"/>
    <property type="match status" value="1"/>
</dbReference>
<dbReference type="Gene3D" id="1.10.132.130">
    <property type="match status" value="1"/>
</dbReference>
<feature type="active site" evidence="2">
    <location>
        <position position="97"/>
    </location>
</feature>
<dbReference type="PIRSF" id="PIRSF019663">
    <property type="entry name" value="Legumain"/>
    <property type="match status" value="1"/>
</dbReference>
<evidence type="ECO:0000256" key="2">
    <source>
        <dbReference type="PIRSR" id="PIRSR019663-1"/>
    </source>
</evidence>
<feature type="active site" description="Nucleophile" evidence="2">
    <location>
        <position position="138"/>
    </location>
</feature>
<proteinExistence type="inferred from homology"/>
<dbReference type="InterPro" id="IPR001096">
    <property type="entry name" value="Peptidase_C13"/>
</dbReference>
<dbReference type="GO" id="GO:0006624">
    <property type="term" value="P:vacuolar protein processing"/>
    <property type="evidence" value="ECO:0007669"/>
    <property type="project" value="TreeGrafter"/>
</dbReference>
<name>A0A6B2L603_9EUKA</name>
<dbReference type="EMBL" id="GIBP01003430">
    <property type="protein sequence ID" value="NDV32399.1"/>
    <property type="molecule type" value="Transcribed_RNA"/>
</dbReference>
<organism evidence="3">
    <name type="scientific">Arcella intermedia</name>
    <dbReference type="NCBI Taxonomy" id="1963864"/>
    <lineage>
        <taxon>Eukaryota</taxon>
        <taxon>Amoebozoa</taxon>
        <taxon>Tubulinea</taxon>
        <taxon>Elardia</taxon>
        <taxon>Arcellinida</taxon>
        <taxon>Sphaerothecina</taxon>
        <taxon>Arcellidae</taxon>
        <taxon>Arcella</taxon>
    </lineage>
</organism>